<dbReference type="SUPFAM" id="SSF53335">
    <property type="entry name" value="S-adenosyl-L-methionine-dependent methyltransferases"/>
    <property type="match status" value="1"/>
</dbReference>
<dbReference type="InterPro" id="IPR029063">
    <property type="entry name" value="SAM-dependent_MTases_sf"/>
</dbReference>
<accession>X1LEM0</accession>
<feature type="compositionally biased region" description="Basic and acidic residues" evidence="1">
    <location>
        <begin position="239"/>
        <end position="256"/>
    </location>
</feature>
<evidence type="ECO:0000256" key="1">
    <source>
        <dbReference type="SAM" id="MobiDB-lite"/>
    </source>
</evidence>
<protein>
    <recommendedName>
        <fullName evidence="3">Methyltransferase FkbM domain-containing protein</fullName>
    </recommendedName>
</protein>
<dbReference type="EMBL" id="BARV01005791">
    <property type="protein sequence ID" value="GAI17762.1"/>
    <property type="molecule type" value="Genomic_DNA"/>
</dbReference>
<dbReference type="Gene3D" id="3.40.50.150">
    <property type="entry name" value="Vaccinia Virus protein VP39"/>
    <property type="match status" value="1"/>
</dbReference>
<evidence type="ECO:0000313" key="2">
    <source>
        <dbReference type="EMBL" id="GAI17762.1"/>
    </source>
</evidence>
<reference evidence="2" key="1">
    <citation type="journal article" date="2014" name="Front. Microbiol.">
        <title>High frequency of phylogenetically diverse reductive dehalogenase-homologous genes in deep subseafloor sedimentary metagenomes.</title>
        <authorList>
            <person name="Kawai M."/>
            <person name="Futagami T."/>
            <person name="Toyoda A."/>
            <person name="Takaki Y."/>
            <person name="Nishi S."/>
            <person name="Hori S."/>
            <person name="Arai W."/>
            <person name="Tsubouchi T."/>
            <person name="Morono Y."/>
            <person name="Uchiyama I."/>
            <person name="Ito T."/>
            <person name="Fujiyama A."/>
            <person name="Inagaki F."/>
            <person name="Takami H."/>
        </authorList>
    </citation>
    <scope>NUCLEOTIDE SEQUENCE</scope>
    <source>
        <strain evidence="2">Expedition CK06-06</strain>
    </source>
</reference>
<organism evidence="2">
    <name type="scientific">marine sediment metagenome</name>
    <dbReference type="NCBI Taxonomy" id="412755"/>
    <lineage>
        <taxon>unclassified sequences</taxon>
        <taxon>metagenomes</taxon>
        <taxon>ecological metagenomes</taxon>
    </lineage>
</organism>
<name>X1LEM0_9ZZZZ</name>
<sequence>MVALVDARAHVFANWQCYVYRNLICKRDWYHGLPYGWWWGKTHQRFLEELFEHLNPDEPKWFSKKYEAPVGPNGENYNILYYMCNCKGKVVLDVGADYGSTACWFLERGAEKVIAAEKNPDYFEGLKRYAEVVLRATGDNKVVPIKLKVNTEKAFETLLSQHKPAVAKVDCEGCETFLLQVPEPTFSIPEEYLIETHTVDLAKRFLTKLGEGYDAKIVVELHPPWCNIIYAKKKAKPKSKLEEKTQTDEESKDNNG</sequence>
<feature type="region of interest" description="Disordered" evidence="1">
    <location>
        <begin position="234"/>
        <end position="256"/>
    </location>
</feature>
<proteinExistence type="predicted"/>
<dbReference type="AlphaFoldDB" id="X1LEM0"/>
<evidence type="ECO:0008006" key="3">
    <source>
        <dbReference type="Google" id="ProtNLM"/>
    </source>
</evidence>
<gene>
    <name evidence="2" type="ORF">S06H3_11766</name>
</gene>
<comment type="caution">
    <text evidence="2">The sequence shown here is derived from an EMBL/GenBank/DDBJ whole genome shotgun (WGS) entry which is preliminary data.</text>
</comment>